<dbReference type="GO" id="GO:0036376">
    <property type="term" value="P:sodium ion export across plasma membrane"/>
    <property type="evidence" value="ECO:0007669"/>
    <property type="project" value="TreeGrafter"/>
</dbReference>
<dbReference type="PANTHER" id="PTHR43294:SF21">
    <property type="entry name" value="CATION TRANSPORTING ATPASE"/>
    <property type="match status" value="1"/>
</dbReference>
<evidence type="ECO:0000256" key="11">
    <source>
        <dbReference type="ARBA" id="ARBA00023136"/>
    </source>
</evidence>
<feature type="transmembrane region" description="Helical" evidence="14">
    <location>
        <begin position="171"/>
        <end position="197"/>
    </location>
</feature>
<feature type="transmembrane region" description="Helical" evidence="14">
    <location>
        <begin position="380"/>
        <end position="402"/>
    </location>
</feature>
<comment type="similarity">
    <text evidence="12">Belongs to the cation transport ATPase (P-type) (TC 3.A.3) family.</text>
</comment>
<keyword evidence="10" id="KW-0406">Ion transport</keyword>
<feature type="transmembrane region" description="Helical" evidence="14">
    <location>
        <begin position="945"/>
        <end position="966"/>
    </location>
</feature>
<feature type="compositionally biased region" description="Low complexity" evidence="13">
    <location>
        <begin position="1202"/>
        <end position="1215"/>
    </location>
</feature>
<dbReference type="SUPFAM" id="SSF81665">
    <property type="entry name" value="Calcium ATPase, transmembrane domain M"/>
    <property type="match status" value="1"/>
</dbReference>
<dbReference type="InterPro" id="IPR006068">
    <property type="entry name" value="ATPase_P-typ_cation-transptr_C"/>
</dbReference>
<gene>
    <name evidence="16" type="ORF">N0F65_003721</name>
</gene>
<dbReference type="InterPro" id="IPR059000">
    <property type="entry name" value="ATPase_P-type_domA"/>
</dbReference>
<protein>
    <recommendedName>
        <fullName evidence="15">Cation-transporting P-type ATPase N-terminal domain-containing protein</fullName>
    </recommendedName>
</protein>
<keyword evidence="2" id="KW-1003">Cell membrane</keyword>
<keyword evidence="17" id="KW-1185">Reference proteome</keyword>
<dbReference type="InterPro" id="IPR004014">
    <property type="entry name" value="ATPase_P-typ_cation-transptr_N"/>
</dbReference>
<dbReference type="Pfam" id="PF00122">
    <property type="entry name" value="E1-E2_ATPase"/>
    <property type="match status" value="1"/>
</dbReference>
<feature type="transmembrane region" description="Helical" evidence="14">
    <location>
        <begin position="874"/>
        <end position="897"/>
    </location>
</feature>
<dbReference type="FunFam" id="1.20.1110.10:FF:000104">
    <property type="entry name" value="E1-E2 ATPase family protein"/>
    <property type="match status" value="1"/>
</dbReference>
<dbReference type="Gene3D" id="2.70.150.10">
    <property type="entry name" value="Calcium-transporting ATPase, cytoplasmic transduction domain A"/>
    <property type="match status" value="1"/>
</dbReference>
<reference evidence="16" key="1">
    <citation type="submission" date="2022-11" db="EMBL/GenBank/DDBJ databases">
        <authorList>
            <person name="Morgan W.R."/>
            <person name="Tartar A."/>
        </authorList>
    </citation>
    <scope>NUCLEOTIDE SEQUENCE</scope>
    <source>
        <strain evidence="16">ARSEF 373</strain>
    </source>
</reference>
<evidence type="ECO:0000256" key="10">
    <source>
        <dbReference type="ARBA" id="ARBA00023065"/>
    </source>
</evidence>
<dbReference type="FunFam" id="2.70.150.10:FF:000160">
    <property type="entry name" value="Sarcoplasmic/endoplasmic reticulum calcium ATPase 1"/>
    <property type="match status" value="1"/>
</dbReference>
<dbReference type="FunFam" id="3.40.1110.10:FF:000088">
    <property type="entry name" value="Potassium/sodium efflux P-type ATPase, fungal-type"/>
    <property type="match status" value="1"/>
</dbReference>
<evidence type="ECO:0000256" key="5">
    <source>
        <dbReference type="ARBA" id="ARBA00022741"/>
    </source>
</evidence>
<dbReference type="Pfam" id="PF00689">
    <property type="entry name" value="Cation_ATPase_C"/>
    <property type="match status" value="1"/>
</dbReference>
<evidence type="ECO:0000256" key="8">
    <source>
        <dbReference type="ARBA" id="ARBA00022967"/>
    </source>
</evidence>
<keyword evidence="7" id="KW-0460">Magnesium</keyword>
<feature type="transmembrane region" description="Helical" evidence="14">
    <location>
        <begin position="414"/>
        <end position="442"/>
    </location>
</feature>
<dbReference type="PROSITE" id="PS00154">
    <property type="entry name" value="ATPASE_E1_E2"/>
    <property type="match status" value="1"/>
</dbReference>
<organism evidence="16 17">
    <name type="scientific">Lagenidium giganteum</name>
    <dbReference type="NCBI Taxonomy" id="4803"/>
    <lineage>
        <taxon>Eukaryota</taxon>
        <taxon>Sar</taxon>
        <taxon>Stramenopiles</taxon>
        <taxon>Oomycota</taxon>
        <taxon>Peronosporomycetes</taxon>
        <taxon>Pythiales</taxon>
        <taxon>Pythiaceae</taxon>
    </lineage>
</organism>
<dbReference type="GO" id="GO:0006883">
    <property type="term" value="P:intracellular sodium ion homeostasis"/>
    <property type="evidence" value="ECO:0007669"/>
    <property type="project" value="TreeGrafter"/>
</dbReference>
<keyword evidence="10" id="KW-0813">Transport</keyword>
<dbReference type="GO" id="GO:0016887">
    <property type="term" value="F:ATP hydrolysis activity"/>
    <property type="evidence" value="ECO:0007669"/>
    <property type="project" value="InterPro"/>
</dbReference>
<keyword evidence="9 14" id="KW-1133">Transmembrane helix</keyword>
<feature type="transmembrane region" description="Helical" evidence="14">
    <location>
        <begin position="1129"/>
        <end position="1150"/>
    </location>
</feature>
<evidence type="ECO:0000256" key="13">
    <source>
        <dbReference type="SAM" id="MobiDB-lite"/>
    </source>
</evidence>
<dbReference type="SUPFAM" id="SSF56784">
    <property type="entry name" value="HAD-like"/>
    <property type="match status" value="1"/>
</dbReference>
<dbReference type="SFLD" id="SFLDS00003">
    <property type="entry name" value="Haloacid_Dehalogenase"/>
    <property type="match status" value="1"/>
</dbReference>
<evidence type="ECO:0000313" key="16">
    <source>
        <dbReference type="EMBL" id="DBA00055.1"/>
    </source>
</evidence>
<dbReference type="GO" id="GO:0030007">
    <property type="term" value="P:intracellular potassium ion homeostasis"/>
    <property type="evidence" value="ECO:0007669"/>
    <property type="project" value="TreeGrafter"/>
</dbReference>
<name>A0AAV2Z354_9STRA</name>
<dbReference type="PANTHER" id="PTHR43294">
    <property type="entry name" value="SODIUM/POTASSIUM-TRANSPORTING ATPASE SUBUNIT ALPHA"/>
    <property type="match status" value="1"/>
</dbReference>
<dbReference type="InterPro" id="IPR023299">
    <property type="entry name" value="ATPase_P-typ_cyto_dom_N"/>
</dbReference>
<dbReference type="InterPro" id="IPR008250">
    <property type="entry name" value="ATPase_P-typ_transduc_dom_A_sf"/>
</dbReference>
<dbReference type="GO" id="GO:1902600">
    <property type="term" value="P:proton transmembrane transport"/>
    <property type="evidence" value="ECO:0007669"/>
    <property type="project" value="TreeGrafter"/>
</dbReference>
<evidence type="ECO:0000256" key="2">
    <source>
        <dbReference type="ARBA" id="ARBA00022475"/>
    </source>
</evidence>
<dbReference type="InterPro" id="IPR036412">
    <property type="entry name" value="HAD-like_sf"/>
</dbReference>
<evidence type="ECO:0000256" key="6">
    <source>
        <dbReference type="ARBA" id="ARBA00022840"/>
    </source>
</evidence>
<dbReference type="SUPFAM" id="SSF81660">
    <property type="entry name" value="Metal cation-transporting ATPase, ATP-binding domain N"/>
    <property type="match status" value="1"/>
</dbReference>
<evidence type="ECO:0000313" key="17">
    <source>
        <dbReference type="Proteomes" id="UP001146120"/>
    </source>
</evidence>
<dbReference type="Pfam" id="PF13246">
    <property type="entry name" value="Cation_ATPase"/>
    <property type="match status" value="1"/>
</dbReference>
<proteinExistence type="inferred from homology"/>
<dbReference type="SUPFAM" id="SSF81653">
    <property type="entry name" value="Calcium ATPase, transduction domain A"/>
    <property type="match status" value="1"/>
</dbReference>
<feature type="region of interest" description="Disordered" evidence="13">
    <location>
        <begin position="1202"/>
        <end position="1236"/>
    </location>
</feature>
<dbReference type="InterPro" id="IPR023214">
    <property type="entry name" value="HAD_sf"/>
</dbReference>
<dbReference type="InterPro" id="IPR050510">
    <property type="entry name" value="Cation_transp_ATPase_P-type"/>
</dbReference>
<keyword evidence="6" id="KW-0067">ATP-binding</keyword>
<dbReference type="Gene3D" id="3.40.50.1000">
    <property type="entry name" value="HAD superfamily/HAD-like"/>
    <property type="match status" value="1"/>
</dbReference>
<dbReference type="GO" id="GO:1990573">
    <property type="term" value="P:potassium ion import across plasma membrane"/>
    <property type="evidence" value="ECO:0007669"/>
    <property type="project" value="TreeGrafter"/>
</dbReference>
<dbReference type="AlphaFoldDB" id="A0AAV2Z354"/>
<dbReference type="Pfam" id="PF00690">
    <property type="entry name" value="Cation_ATPase_N"/>
    <property type="match status" value="1"/>
</dbReference>
<feature type="transmembrane region" description="Helical" evidence="14">
    <location>
        <begin position="1054"/>
        <end position="1072"/>
    </location>
</feature>
<evidence type="ECO:0000256" key="7">
    <source>
        <dbReference type="ARBA" id="ARBA00022842"/>
    </source>
</evidence>
<dbReference type="InterPro" id="IPR023298">
    <property type="entry name" value="ATPase_P-typ_TM_dom_sf"/>
</dbReference>
<evidence type="ECO:0000256" key="1">
    <source>
        <dbReference type="ARBA" id="ARBA00004651"/>
    </source>
</evidence>
<accession>A0AAV2Z354</accession>
<dbReference type="GO" id="GO:0005524">
    <property type="term" value="F:ATP binding"/>
    <property type="evidence" value="ECO:0007669"/>
    <property type="project" value="UniProtKB-KW"/>
</dbReference>
<keyword evidence="11 14" id="KW-0472">Membrane</keyword>
<comment type="subcellular location">
    <subcellularLocation>
        <location evidence="1">Cell membrane</location>
        <topology evidence="1">Multi-pass membrane protein</topology>
    </subcellularLocation>
</comment>
<dbReference type="Proteomes" id="UP001146120">
    <property type="component" value="Unassembled WGS sequence"/>
</dbReference>
<dbReference type="Gene3D" id="1.20.1110.10">
    <property type="entry name" value="Calcium-transporting ATPase, transmembrane domain"/>
    <property type="match status" value="2"/>
</dbReference>
<keyword evidence="4 14" id="KW-0812">Transmembrane</keyword>
<dbReference type="NCBIfam" id="TIGR01494">
    <property type="entry name" value="ATPase_P-type"/>
    <property type="match status" value="3"/>
</dbReference>
<evidence type="ECO:0000256" key="9">
    <source>
        <dbReference type="ARBA" id="ARBA00022989"/>
    </source>
</evidence>
<dbReference type="SFLD" id="SFLDG00002">
    <property type="entry name" value="C1.7:_P-type_atpase_like"/>
    <property type="match status" value="1"/>
</dbReference>
<sequence length="1236" mass="135343">MKDPDIHGSSRIDELDPQHLGERCLDSSDAKWKTSRAERYADDAERLSSVSCSYQRVHTPRDSVGRHGFFGHDASFVHQDLMALDHERDSHRSRFMSDAERVLAADPSRTRESFLEIEASTAQGEWHERSIESVLDALDVNVKTGLSSDEAQRRLARHGPNALEAEKKTPVYVIFLLQFCNLIIGLLMAAALASIALQEYVEGLAIVAIVTLNAVIATIQECNASNALDALQKMSSPQCVVLRDGRQQQIPSEQLVPADIVILATGDVVPADIRLTFSSDFKINEMILTGESEDVLKKYDADMSKSDKLTADNMVFASTSVATGNAMGVVVETGMSTRVGAIATLLKGDKGEGKTGNCVTRFMEKYQPKMTPLQRALHRLGVIMGSFVLVICVVVFVVGMVRGNEDPKHPERPIWLNMVMISVSLAVSAVPEGLPMVVTICLSTGTAEMVKKNVLVRKLVAVESLGASSVICTDKTGTLTEGKMTAVKMWGDRFEYDITGAGFDPVGDILFNGISQKSDNAQVRATLLSAVLCSNTSLHQEQRDDGTTMWVPMGNSSEAPLVVAAAKAGISREQVMESYPRVAEIPFSSSRKMMITLNELRTDAATFEGVELPHGTRYLANVKGAPNFILQNCTQMVKRDGTITKLTASDLAMALAAVDELSSQALRVLAVAIKPMPRMPFAHSEDDIDRKFECLSQPLIFVGLVASIDPPRVGVKEAIQKARDASIRTVMITGDYLQTAIAIAKNIDLMPVGADTSEEAVDCAVLRPRNGRYLCDPDIDEITSRCCVFARAKPEDKLEIVKSLQRQGQVSAMTGDGVNDAPALKEADIGVAMGLAGTAVAKGASDMILTDDNFCSIVAAVAKGREIYANIQRFVCFLLSTNFGEISIIFVAIAAGMPNPLEPLQILVLNLFADGMAAVALSLEKGDGTVMEERPRPKSQQIIHGRLWILVLVNAFLIACGALIVFSTGLHWNFRSLLTNDILAGTDKSEGADRFKNVVCMRWGGMTNGWKQYSNCAAKSLNGTFLFPEYASVSAYDSADFSCRGGDYDCMSVGVARAQTMAFIYITTMEMLRAYTARSFTNSVFTNLFSNKWMQYAAIGSITLTLCVTNVPVIMDDLFGFAHIEWYEWLYSMVFALAMLCFGESLKCVYRRRDREKKRWQMMEDGFSGMMLEIRNLRHHIERLESKTTDDHDLLRVALHTNRSSTTSDSSGASTPRSVARPSQTDRQQATKSSKL</sequence>
<feature type="domain" description="Cation-transporting P-type ATPase N-terminal" evidence="15">
    <location>
        <begin position="125"/>
        <end position="199"/>
    </location>
</feature>
<reference evidence="16" key="2">
    <citation type="journal article" date="2023" name="Microbiol Resour">
        <title>Decontamination and Annotation of the Draft Genome Sequence of the Oomycete Lagenidium giganteum ARSEF 373.</title>
        <authorList>
            <person name="Morgan W.R."/>
            <person name="Tartar A."/>
        </authorList>
    </citation>
    <scope>NUCLEOTIDE SEQUENCE</scope>
    <source>
        <strain evidence="16">ARSEF 373</strain>
    </source>
</reference>
<evidence type="ECO:0000256" key="4">
    <source>
        <dbReference type="ARBA" id="ARBA00022692"/>
    </source>
</evidence>
<feature type="compositionally biased region" description="Polar residues" evidence="13">
    <location>
        <begin position="1221"/>
        <end position="1236"/>
    </location>
</feature>
<dbReference type="GO" id="GO:0005886">
    <property type="term" value="C:plasma membrane"/>
    <property type="evidence" value="ECO:0007669"/>
    <property type="project" value="UniProtKB-SubCell"/>
</dbReference>
<keyword evidence="5" id="KW-0547">Nucleotide-binding</keyword>
<dbReference type="PRINTS" id="PR00119">
    <property type="entry name" value="CATATPASE"/>
</dbReference>
<evidence type="ECO:0000256" key="14">
    <source>
        <dbReference type="SAM" id="Phobius"/>
    </source>
</evidence>
<dbReference type="SFLD" id="SFLDF00027">
    <property type="entry name" value="p-type_atpase"/>
    <property type="match status" value="1"/>
</dbReference>
<keyword evidence="8" id="KW-1278">Translocase</keyword>
<feature type="transmembrane region" description="Helical" evidence="14">
    <location>
        <begin position="203"/>
        <end position="224"/>
    </location>
</feature>
<comment type="caution">
    <text evidence="16">The sequence shown here is derived from an EMBL/GenBank/DDBJ whole genome shotgun (WGS) entry which is preliminary data.</text>
</comment>
<keyword evidence="3" id="KW-0597">Phosphoprotein</keyword>
<evidence type="ECO:0000256" key="3">
    <source>
        <dbReference type="ARBA" id="ARBA00022553"/>
    </source>
</evidence>
<feature type="region of interest" description="Disordered" evidence="13">
    <location>
        <begin position="1"/>
        <end position="20"/>
    </location>
</feature>
<evidence type="ECO:0000256" key="12">
    <source>
        <dbReference type="ARBA" id="ARBA00038148"/>
    </source>
</evidence>
<feature type="transmembrane region" description="Helical" evidence="14">
    <location>
        <begin position="903"/>
        <end position="924"/>
    </location>
</feature>
<dbReference type="InterPro" id="IPR018303">
    <property type="entry name" value="ATPase_P-typ_P_site"/>
</dbReference>
<evidence type="ECO:0000259" key="15">
    <source>
        <dbReference type="SMART" id="SM00831"/>
    </source>
</evidence>
<dbReference type="InterPro" id="IPR044492">
    <property type="entry name" value="P_typ_ATPase_HD_dom"/>
</dbReference>
<dbReference type="Gene3D" id="3.40.1110.10">
    <property type="entry name" value="Calcium-transporting ATPase, cytoplasmic domain N"/>
    <property type="match status" value="1"/>
</dbReference>
<dbReference type="FunFam" id="3.40.50.1000:FF:000083">
    <property type="entry name" value="Sodium/potassium-transporting ATPase subunit alpha"/>
    <property type="match status" value="1"/>
</dbReference>
<dbReference type="InterPro" id="IPR001757">
    <property type="entry name" value="P_typ_ATPase"/>
</dbReference>
<dbReference type="SMART" id="SM00831">
    <property type="entry name" value="Cation_ATPase_N"/>
    <property type="match status" value="1"/>
</dbReference>
<feature type="transmembrane region" description="Helical" evidence="14">
    <location>
        <begin position="1093"/>
        <end position="1114"/>
    </location>
</feature>
<dbReference type="EMBL" id="DAKRPA010000071">
    <property type="protein sequence ID" value="DBA00055.1"/>
    <property type="molecule type" value="Genomic_DNA"/>
</dbReference>
<dbReference type="GO" id="GO:0005391">
    <property type="term" value="F:P-type sodium:potassium-exchanging transporter activity"/>
    <property type="evidence" value="ECO:0007669"/>
    <property type="project" value="TreeGrafter"/>
</dbReference>